<gene>
    <name evidence="2" type="ORF">XBP1_2580008</name>
</gene>
<dbReference type="HOGENOM" id="CLU_1610142_0_0_6"/>
<organism evidence="2">
    <name type="scientific">Xenorhabdus bovienii str. puntauvense</name>
    <dbReference type="NCBI Taxonomy" id="1398201"/>
    <lineage>
        <taxon>Bacteria</taxon>
        <taxon>Pseudomonadati</taxon>
        <taxon>Pseudomonadota</taxon>
        <taxon>Gammaproteobacteria</taxon>
        <taxon>Enterobacterales</taxon>
        <taxon>Morganellaceae</taxon>
        <taxon>Xenorhabdus</taxon>
    </lineage>
</organism>
<protein>
    <submittedName>
        <fullName evidence="2">Uncharacterized protein</fullName>
    </submittedName>
</protein>
<dbReference type="Proteomes" id="UP000028511">
    <property type="component" value="Unassembled WGS sequence"/>
</dbReference>
<reference evidence="2" key="1">
    <citation type="submission" date="2013-07" db="EMBL/GenBank/DDBJ databases">
        <title>Sub-species coevolution in mutualistic symbiosis.</title>
        <authorList>
            <person name="Murfin K."/>
            <person name="Klassen J."/>
            <person name="Lee M."/>
            <person name="Forst S."/>
            <person name="Stock P."/>
            <person name="Goodrich-Blair H."/>
        </authorList>
    </citation>
    <scope>NUCLEOTIDE SEQUENCE [LARGE SCALE GENOMIC DNA]</scope>
    <source>
        <strain evidence="2">Puntauvense</strain>
    </source>
</reference>
<evidence type="ECO:0000313" key="2">
    <source>
        <dbReference type="EMBL" id="CDG97369.1"/>
    </source>
</evidence>
<dbReference type="EMBL" id="CBSW010000177">
    <property type="protein sequence ID" value="CDG97369.1"/>
    <property type="molecule type" value="Genomic_DNA"/>
</dbReference>
<accession>A0A077NEU6</accession>
<feature type="transmembrane region" description="Helical" evidence="1">
    <location>
        <begin position="6"/>
        <end position="26"/>
    </location>
</feature>
<sequence>MKKNYWLYITLSLLFIILSIVLFKIINVSNKKNNIEIRCAGELTLRRKVNNTELANLNEKIFLFLYGNGTGFLIQKGVLSIDNKNYIIDREVKIDYTDFDNDQIYKFKMINVKLRGNDNTPPTVDTIFPILGRVPSSSYLNITSVDKDLYIFNGLLGPLFLCKRF</sequence>
<keyword evidence="1" id="KW-0812">Transmembrane</keyword>
<keyword evidence="1" id="KW-1133">Transmembrane helix</keyword>
<keyword evidence="1" id="KW-0472">Membrane</keyword>
<proteinExistence type="predicted"/>
<name>A0A077NEU6_XENBV</name>
<dbReference type="AlphaFoldDB" id="A0A077NEU6"/>
<evidence type="ECO:0000256" key="1">
    <source>
        <dbReference type="SAM" id="Phobius"/>
    </source>
</evidence>
<comment type="caution">
    <text evidence="2">The sequence shown here is derived from an EMBL/GenBank/DDBJ whole genome shotgun (WGS) entry which is preliminary data.</text>
</comment>